<dbReference type="PANTHER" id="PTHR23048">
    <property type="entry name" value="MYOSIN LIGHT CHAIN 1, 3"/>
    <property type="match status" value="1"/>
</dbReference>
<dbReference type="SUPFAM" id="SSF47473">
    <property type="entry name" value="EF-hand"/>
    <property type="match status" value="1"/>
</dbReference>
<evidence type="ECO:0000313" key="2">
    <source>
        <dbReference type="EMBL" id="CAF0955294.1"/>
    </source>
</evidence>
<evidence type="ECO:0000313" key="5">
    <source>
        <dbReference type="Proteomes" id="UP000663828"/>
    </source>
</evidence>
<gene>
    <name evidence="2" type="ORF">EDS130_LOCUS12556</name>
    <name evidence="3" type="ORF">XAT740_LOCUS20951</name>
    <name evidence="4" type="ORF">XAT740_LOCUS21024</name>
</gene>
<dbReference type="EMBL" id="CAJNOR010001493">
    <property type="protein sequence ID" value="CAF1152401.1"/>
    <property type="molecule type" value="Genomic_DNA"/>
</dbReference>
<dbReference type="InterPro" id="IPR002048">
    <property type="entry name" value="EF_hand_dom"/>
</dbReference>
<dbReference type="EMBL" id="CAJNOJ010000048">
    <property type="protein sequence ID" value="CAF0955294.1"/>
    <property type="molecule type" value="Genomic_DNA"/>
</dbReference>
<dbReference type="Gene3D" id="1.10.238.10">
    <property type="entry name" value="EF-hand"/>
    <property type="match status" value="2"/>
</dbReference>
<dbReference type="InterPro" id="IPR050230">
    <property type="entry name" value="CALM/Myosin/TropC-like"/>
</dbReference>
<dbReference type="OrthoDB" id="5959761at2759"/>
<organism evidence="3 5">
    <name type="scientific">Adineta ricciae</name>
    <name type="common">Rotifer</name>
    <dbReference type="NCBI Taxonomy" id="249248"/>
    <lineage>
        <taxon>Eukaryota</taxon>
        <taxon>Metazoa</taxon>
        <taxon>Spiralia</taxon>
        <taxon>Gnathifera</taxon>
        <taxon>Rotifera</taxon>
        <taxon>Eurotatoria</taxon>
        <taxon>Bdelloidea</taxon>
        <taxon>Adinetida</taxon>
        <taxon>Adinetidae</taxon>
        <taxon>Adineta</taxon>
    </lineage>
</organism>
<dbReference type="CDD" id="cd00051">
    <property type="entry name" value="EFh"/>
    <property type="match status" value="1"/>
</dbReference>
<dbReference type="Proteomes" id="UP000663828">
    <property type="component" value="Unassembled WGS sequence"/>
</dbReference>
<sequence length="146" mass="16726">MPTAGDDQPDFREAFSLFDDRGDNKIPKHLFGEVVRALGLNPTEQQVKGTIQNFKADRISFEEFLPLYDSLAKKKDTNITEEDLIEGLRVFDKEQNNSISSAELRHLLTSLGERLSDEEVEQLLSGFEDKNGLINYEEWIRKLLGH</sequence>
<dbReference type="AlphaFoldDB" id="A0A814SP66"/>
<reference evidence="3" key="1">
    <citation type="submission" date="2021-02" db="EMBL/GenBank/DDBJ databases">
        <authorList>
            <person name="Nowell W R."/>
        </authorList>
    </citation>
    <scope>NUCLEOTIDE SEQUENCE</scope>
</reference>
<feature type="domain" description="EF-hand" evidence="1">
    <location>
        <begin position="79"/>
        <end position="114"/>
    </location>
</feature>
<dbReference type="PROSITE" id="PS50222">
    <property type="entry name" value="EF_HAND_2"/>
    <property type="match status" value="2"/>
</dbReference>
<dbReference type="GO" id="GO:0005509">
    <property type="term" value="F:calcium ion binding"/>
    <property type="evidence" value="ECO:0007669"/>
    <property type="project" value="InterPro"/>
</dbReference>
<dbReference type="GO" id="GO:0016460">
    <property type="term" value="C:myosin II complex"/>
    <property type="evidence" value="ECO:0007669"/>
    <property type="project" value="TreeGrafter"/>
</dbReference>
<dbReference type="EMBL" id="CAJNOR010001485">
    <property type="protein sequence ID" value="CAF1151040.1"/>
    <property type="molecule type" value="Genomic_DNA"/>
</dbReference>
<dbReference type="FunFam" id="1.10.238.10:FF:000001">
    <property type="entry name" value="Calmodulin 1"/>
    <property type="match status" value="1"/>
</dbReference>
<proteinExistence type="predicted"/>
<name>A0A814SP66_ADIRI</name>
<evidence type="ECO:0000259" key="1">
    <source>
        <dbReference type="PROSITE" id="PS50222"/>
    </source>
</evidence>
<dbReference type="Proteomes" id="UP000663852">
    <property type="component" value="Unassembled WGS sequence"/>
</dbReference>
<evidence type="ECO:0000313" key="4">
    <source>
        <dbReference type="EMBL" id="CAF1152401.1"/>
    </source>
</evidence>
<dbReference type="PANTHER" id="PTHR23048:SF49">
    <property type="entry name" value="FI08416P-RELATED"/>
    <property type="match status" value="1"/>
</dbReference>
<keyword evidence="5" id="KW-1185">Reference proteome</keyword>
<accession>A0A814SP66</accession>
<feature type="domain" description="EF-hand" evidence="1">
    <location>
        <begin position="6"/>
        <end position="41"/>
    </location>
</feature>
<protein>
    <recommendedName>
        <fullName evidence="1">EF-hand domain-containing protein</fullName>
    </recommendedName>
</protein>
<dbReference type="InterPro" id="IPR011992">
    <property type="entry name" value="EF-hand-dom_pair"/>
</dbReference>
<comment type="caution">
    <text evidence="3">The sequence shown here is derived from an EMBL/GenBank/DDBJ whole genome shotgun (WGS) entry which is preliminary data.</text>
</comment>
<evidence type="ECO:0000313" key="3">
    <source>
        <dbReference type="EMBL" id="CAF1151040.1"/>
    </source>
</evidence>
<dbReference type="Pfam" id="PF13499">
    <property type="entry name" value="EF-hand_7"/>
    <property type="match status" value="1"/>
</dbReference>